<organism evidence="1 2">
    <name type="scientific">Mucilaginibacter myungsuensis</name>
    <dbReference type="NCBI Taxonomy" id="649104"/>
    <lineage>
        <taxon>Bacteria</taxon>
        <taxon>Pseudomonadati</taxon>
        <taxon>Bacteroidota</taxon>
        <taxon>Sphingobacteriia</taxon>
        <taxon>Sphingobacteriales</taxon>
        <taxon>Sphingobacteriaceae</taxon>
        <taxon>Mucilaginibacter</taxon>
    </lineage>
</organism>
<dbReference type="AlphaFoldDB" id="A0A929L3S8"/>
<proteinExistence type="predicted"/>
<dbReference type="InterPro" id="IPR012347">
    <property type="entry name" value="Ferritin-like"/>
</dbReference>
<dbReference type="InterPro" id="IPR009078">
    <property type="entry name" value="Ferritin-like_SF"/>
</dbReference>
<dbReference type="RefSeq" id="WP_194111911.1">
    <property type="nucleotide sequence ID" value="NZ_JADFFL010000004.1"/>
</dbReference>
<sequence>MIAEIKPLDQGQLLNFFTDHLNRIHCAKSHIVKSFPAVADMAHFDDIRHAVLETKADVDKQIARMEQIFKLCNCTPSEAPCLGMVALLNEAFVAVKEQVGDPQLRDMAILFYLQNIEGLEATSFQILKLTAERLDNPQISQLLQENYDESREDRALLVWLTEKYLSATK</sequence>
<dbReference type="PANTHER" id="PTHR30565">
    <property type="entry name" value="PROTEIN YCIF"/>
    <property type="match status" value="1"/>
</dbReference>
<protein>
    <submittedName>
        <fullName evidence="1">DUF892 family protein</fullName>
    </submittedName>
</protein>
<accession>A0A929L3S8</accession>
<dbReference type="PANTHER" id="PTHR30565:SF9">
    <property type="entry name" value="PROTEIN YCIF"/>
    <property type="match status" value="1"/>
</dbReference>
<dbReference type="InterPro" id="IPR047114">
    <property type="entry name" value="YciF"/>
</dbReference>
<dbReference type="Proteomes" id="UP000622475">
    <property type="component" value="Unassembled WGS sequence"/>
</dbReference>
<comment type="caution">
    <text evidence="1">The sequence shown here is derived from an EMBL/GenBank/DDBJ whole genome shotgun (WGS) entry which is preliminary data.</text>
</comment>
<dbReference type="InterPro" id="IPR010287">
    <property type="entry name" value="DUF892_YciF-like"/>
</dbReference>
<reference evidence="1" key="1">
    <citation type="submission" date="2020-10" db="EMBL/GenBank/DDBJ databases">
        <title>Mucilaginibacter mali sp. nov., isolated from rhizosphere soil of apple orchard.</title>
        <authorList>
            <person name="Lee J.-S."/>
            <person name="Kim H.S."/>
            <person name="Kim J.-S."/>
        </authorList>
    </citation>
    <scope>NUCLEOTIDE SEQUENCE</scope>
    <source>
        <strain evidence="1">KCTC 22746</strain>
    </source>
</reference>
<dbReference type="SUPFAM" id="SSF47240">
    <property type="entry name" value="Ferritin-like"/>
    <property type="match status" value="1"/>
</dbReference>
<dbReference type="Pfam" id="PF05974">
    <property type="entry name" value="DUF892"/>
    <property type="match status" value="1"/>
</dbReference>
<gene>
    <name evidence="1" type="ORF">IRJ16_12480</name>
</gene>
<evidence type="ECO:0000313" key="2">
    <source>
        <dbReference type="Proteomes" id="UP000622475"/>
    </source>
</evidence>
<dbReference type="EMBL" id="JADFFL010000004">
    <property type="protein sequence ID" value="MBE9662701.1"/>
    <property type="molecule type" value="Genomic_DNA"/>
</dbReference>
<keyword evidence="2" id="KW-1185">Reference proteome</keyword>
<dbReference type="Gene3D" id="1.20.1260.10">
    <property type="match status" value="1"/>
</dbReference>
<name>A0A929L3S8_9SPHI</name>
<evidence type="ECO:0000313" key="1">
    <source>
        <dbReference type="EMBL" id="MBE9662701.1"/>
    </source>
</evidence>